<dbReference type="PANTHER" id="PTHR22883:SF57">
    <property type="entry name" value="S-ACYLTRANSFERASE"/>
    <property type="match status" value="1"/>
</dbReference>
<dbReference type="HOGENOM" id="CLU_623198_0_0_1"/>
<comment type="subcellular location">
    <subcellularLocation>
        <location evidence="1">Endomembrane system</location>
        <topology evidence="1">Multi-pass membrane protein</topology>
    </subcellularLocation>
</comment>
<feature type="transmembrane region" description="Helical" evidence="8">
    <location>
        <begin position="247"/>
        <end position="273"/>
    </location>
</feature>
<dbReference type="AlphaFoldDB" id="A0A061EGQ5"/>
<dbReference type="EC" id="2.3.1.225" evidence="8"/>
<dbReference type="InParanoid" id="A0A061EGQ5"/>
<dbReference type="Gramene" id="EOY01494">
    <property type="protein sequence ID" value="EOY01494"/>
    <property type="gene ID" value="TCM_011363"/>
</dbReference>
<reference evidence="10 11" key="1">
    <citation type="journal article" date="2013" name="Genome Biol.">
        <title>The genome sequence of the most widely cultivated cacao type and its use to identify candidate genes regulating pod color.</title>
        <authorList>
            <person name="Motamayor J.C."/>
            <person name="Mockaitis K."/>
            <person name="Schmutz J."/>
            <person name="Haiminen N."/>
            <person name="Iii D.L."/>
            <person name="Cornejo O."/>
            <person name="Findley S.D."/>
            <person name="Zheng P."/>
            <person name="Utro F."/>
            <person name="Royaert S."/>
            <person name="Saski C."/>
            <person name="Jenkins J."/>
            <person name="Podicheti R."/>
            <person name="Zhao M."/>
            <person name="Scheffler B.E."/>
            <person name="Stack J.C."/>
            <person name="Feltus F.A."/>
            <person name="Mustiga G.M."/>
            <person name="Amores F."/>
            <person name="Phillips W."/>
            <person name="Marelli J.P."/>
            <person name="May G.D."/>
            <person name="Shapiro H."/>
            <person name="Ma J."/>
            <person name="Bustamante C.D."/>
            <person name="Schnell R.J."/>
            <person name="Main D."/>
            <person name="Gilbert D."/>
            <person name="Parida L."/>
            <person name="Kuhn D.N."/>
        </authorList>
    </citation>
    <scope>NUCLEOTIDE SEQUENCE [LARGE SCALE GENOMIC DNA]</scope>
    <source>
        <strain evidence="11">cv. Matina 1-6</strain>
    </source>
</reference>
<dbReference type="EMBL" id="CM001880">
    <property type="protein sequence ID" value="EOY01494.1"/>
    <property type="molecule type" value="Genomic_DNA"/>
</dbReference>
<organism evidence="10 11">
    <name type="scientific">Theobroma cacao</name>
    <name type="common">Cacao</name>
    <name type="synonym">Cocoa</name>
    <dbReference type="NCBI Taxonomy" id="3641"/>
    <lineage>
        <taxon>Eukaryota</taxon>
        <taxon>Viridiplantae</taxon>
        <taxon>Streptophyta</taxon>
        <taxon>Embryophyta</taxon>
        <taxon>Tracheophyta</taxon>
        <taxon>Spermatophyta</taxon>
        <taxon>Magnoliopsida</taxon>
        <taxon>eudicotyledons</taxon>
        <taxon>Gunneridae</taxon>
        <taxon>Pentapetalae</taxon>
        <taxon>rosids</taxon>
        <taxon>malvids</taxon>
        <taxon>Malvales</taxon>
        <taxon>Malvaceae</taxon>
        <taxon>Byttnerioideae</taxon>
        <taxon>Theobroma</taxon>
    </lineage>
</organism>
<keyword evidence="7 8" id="KW-0012">Acyltransferase</keyword>
<keyword evidence="4 8" id="KW-0812">Transmembrane</keyword>
<dbReference type="Pfam" id="PF01529">
    <property type="entry name" value="DHHC"/>
    <property type="match status" value="1"/>
</dbReference>
<evidence type="ECO:0000256" key="5">
    <source>
        <dbReference type="ARBA" id="ARBA00022989"/>
    </source>
</evidence>
<evidence type="ECO:0000256" key="2">
    <source>
        <dbReference type="ARBA" id="ARBA00008574"/>
    </source>
</evidence>
<evidence type="ECO:0000256" key="6">
    <source>
        <dbReference type="ARBA" id="ARBA00023136"/>
    </source>
</evidence>
<dbReference type="Proteomes" id="UP000026915">
    <property type="component" value="Chromosome 2"/>
</dbReference>
<proteinExistence type="inferred from homology"/>
<dbReference type="InterPro" id="IPR039859">
    <property type="entry name" value="PFA4/ZDH16/20/ERF2-like"/>
</dbReference>
<evidence type="ECO:0000256" key="4">
    <source>
        <dbReference type="ARBA" id="ARBA00022692"/>
    </source>
</evidence>
<dbReference type="PROSITE" id="PS50216">
    <property type="entry name" value="DHHC"/>
    <property type="match status" value="1"/>
</dbReference>
<comment type="similarity">
    <text evidence="2 8">Belongs to the DHHC palmitoyltransferase family.</text>
</comment>
<keyword evidence="3 8" id="KW-0808">Transferase</keyword>
<feature type="domain" description="Palmitoyltransferase DHHC" evidence="9">
    <location>
        <begin position="157"/>
        <end position="283"/>
    </location>
</feature>
<name>A0A061EGQ5_THECC</name>
<feature type="transmembrane region" description="Helical" evidence="8">
    <location>
        <begin position="203"/>
        <end position="227"/>
    </location>
</feature>
<evidence type="ECO:0000256" key="8">
    <source>
        <dbReference type="RuleBase" id="RU079119"/>
    </source>
</evidence>
<protein>
    <recommendedName>
        <fullName evidence="8">S-acyltransferase</fullName>
        <ecNumber evidence="8">2.3.1.225</ecNumber>
    </recommendedName>
    <alternativeName>
        <fullName evidence="8">Palmitoyltransferase</fullName>
    </alternativeName>
</protein>
<dbReference type="GO" id="GO:0005794">
    <property type="term" value="C:Golgi apparatus"/>
    <property type="evidence" value="ECO:0000318"/>
    <property type="project" value="GO_Central"/>
</dbReference>
<comment type="catalytic activity">
    <reaction evidence="8">
        <text>L-cysteinyl-[protein] + hexadecanoyl-CoA = S-hexadecanoyl-L-cysteinyl-[protein] + CoA</text>
        <dbReference type="Rhea" id="RHEA:36683"/>
        <dbReference type="Rhea" id="RHEA-COMP:10131"/>
        <dbReference type="Rhea" id="RHEA-COMP:11032"/>
        <dbReference type="ChEBI" id="CHEBI:29950"/>
        <dbReference type="ChEBI" id="CHEBI:57287"/>
        <dbReference type="ChEBI" id="CHEBI:57379"/>
        <dbReference type="ChEBI" id="CHEBI:74151"/>
        <dbReference type="EC" id="2.3.1.225"/>
    </reaction>
</comment>
<dbReference type="OMA" id="SHEMEKG"/>
<evidence type="ECO:0000256" key="3">
    <source>
        <dbReference type="ARBA" id="ARBA00022679"/>
    </source>
</evidence>
<keyword evidence="6 8" id="KW-0472">Membrane</keyword>
<evidence type="ECO:0000259" key="9">
    <source>
        <dbReference type="Pfam" id="PF01529"/>
    </source>
</evidence>
<keyword evidence="5 8" id="KW-1133">Transmembrane helix</keyword>
<feature type="transmembrane region" description="Helical" evidence="8">
    <location>
        <begin position="69"/>
        <end position="89"/>
    </location>
</feature>
<dbReference type="eggNOG" id="KOG1311">
    <property type="taxonomic scope" value="Eukaryota"/>
</dbReference>
<sequence length="440" mass="49960">MKLGGMFGNLGVSLMENVCKIRRVVEEQCLQHGCYGNNAKGTRTYQVWPGNNVFFFQGRLVCGPDPRGLLLTAVSILISSWIFTIYIGYDLPKTNSTLIVSICLILTVMVLVNLILVSAIDPGIIPRSEQAISLEDIGTSSNWTRRKKVTINGVQLKLKYCRICRIFRPPRSCHCAICDNCVEKYDHHCLWVGQCIGLRNYRFFLTFLITALVFFIYIFAFSCWRIHQRTLETGTGLFGMLRNCPETLALTVFSFAAIWFLGGLSIFHSYLIAINQTAYENFRYRYVGSSNPYDKGIISNIKEVLFAPLPPSGVDFRAEVIPRTSILRIFTLSTICVYICMHSHYDVLILPFLNCFEIYIAKKKGSLGYVHNFDPCPNRVNGLHSEADGAGSLVDKMAERPHDEWGHVDKAWWVDGDGCLRWAPMLAFMEVQYVEPHHLT</sequence>
<dbReference type="PANTHER" id="PTHR22883">
    <property type="entry name" value="ZINC FINGER DHHC DOMAIN CONTAINING PROTEIN"/>
    <property type="match status" value="1"/>
</dbReference>
<gene>
    <name evidence="10" type="ORF">TCM_011363</name>
</gene>
<dbReference type="GO" id="GO:0019706">
    <property type="term" value="F:protein-cysteine S-palmitoyltransferase activity"/>
    <property type="evidence" value="ECO:0000318"/>
    <property type="project" value="GO_Central"/>
</dbReference>
<comment type="domain">
    <text evidence="8">The DHHC domain is required for palmitoyltransferase activity.</text>
</comment>
<dbReference type="InterPro" id="IPR001594">
    <property type="entry name" value="Palmitoyltrfase_DHHC"/>
</dbReference>
<dbReference type="GO" id="GO:0006612">
    <property type="term" value="P:protein targeting to membrane"/>
    <property type="evidence" value="ECO:0000318"/>
    <property type="project" value="GO_Central"/>
</dbReference>
<evidence type="ECO:0000313" key="10">
    <source>
        <dbReference type="EMBL" id="EOY01494.1"/>
    </source>
</evidence>
<evidence type="ECO:0000256" key="1">
    <source>
        <dbReference type="ARBA" id="ARBA00004127"/>
    </source>
</evidence>
<accession>A0A061EGQ5</accession>
<keyword evidence="11" id="KW-1185">Reference proteome</keyword>
<feature type="transmembrane region" description="Helical" evidence="8">
    <location>
        <begin position="95"/>
        <end position="117"/>
    </location>
</feature>
<dbReference type="GO" id="GO:0005783">
    <property type="term" value="C:endoplasmic reticulum"/>
    <property type="evidence" value="ECO:0000318"/>
    <property type="project" value="GO_Central"/>
</dbReference>
<evidence type="ECO:0000256" key="7">
    <source>
        <dbReference type="ARBA" id="ARBA00023315"/>
    </source>
</evidence>
<evidence type="ECO:0000313" key="11">
    <source>
        <dbReference type="Proteomes" id="UP000026915"/>
    </source>
</evidence>